<proteinExistence type="predicted"/>
<evidence type="ECO:0000313" key="1">
    <source>
        <dbReference type="EMBL" id="KAF2476987.1"/>
    </source>
</evidence>
<accession>A0ACB6RD10</accession>
<protein>
    <submittedName>
        <fullName evidence="1">Uncharacterized protein</fullName>
    </submittedName>
</protein>
<comment type="caution">
    <text evidence="1">The sequence shown here is derived from an EMBL/GenBank/DDBJ whole genome shotgun (WGS) entry which is preliminary data.</text>
</comment>
<gene>
    <name evidence="1" type="ORF">BDR25DRAFT_390670</name>
</gene>
<sequence length="401" mass="46277">MFDPLDRNPEIQSPCCIRIYFTSLSFLEEDAPLSVENLYPLFFGIAVWLRFFLPQKARQYVPTLYLNGRESFLRYLLSCHKVHTLRNGTGEISVDILRTRRHYLLFTREQKSQDHLEINSLPEGNSNPEFPLAIYLPAIQHPVQQAQNFLTAGPSYILVEGLYSRTDPAGSMNWKADLLIDVVSHKTPWVFWIWSFMVDVKLLIRANRKPGLISTATLERWWIPQFCNALKNIYSEIVITHVRLVVQRKRVELIEVQVLVDKLIHHLTILSSLFCCTTIKPYRPCRLNHEANFTPLIAWAAFPKISSPNAGNAEEVHLAYLKPPYAVKPVCQINYDPLENKSYFNDLIHANFQKLNAYVIISCILSDSSSSRTCTRKALSKKHHWYANNARLAILIGFICM</sequence>
<dbReference type="Proteomes" id="UP000799755">
    <property type="component" value="Unassembled WGS sequence"/>
</dbReference>
<evidence type="ECO:0000313" key="2">
    <source>
        <dbReference type="Proteomes" id="UP000799755"/>
    </source>
</evidence>
<reference evidence="1" key="1">
    <citation type="journal article" date="2020" name="Stud. Mycol.">
        <title>101 Dothideomycetes genomes: a test case for predicting lifestyles and emergence of pathogens.</title>
        <authorList>
            <person name="Haridas S."/>
            <person name="Albert R."/>
            <person name="Binder M."/>
            <person name="Bloem J."/>
            <person name="Labutti K."/>
            <person name="Salamov A."/>
            <person name="Andreopoulos B."/>
            <person name="Baker S."/>
            <person name="Barry K."/>
            <person name="Bills G."/>
            <person name="Bluhm B."/>
            <person name="Cannon C."/>
            <person name="Castanera R."/>
            <person name="Culley D."/>
            <person name="Daum C."/>
            <person name="Ezra D."/>
            <person name="Gonzalez J."/>
            <person name="Henrissat B."/>
            <person name="Kuo A."/>
            <person name="Liang C."/>
            <person name="Lipzen A."/>
            <person name="Lutzoni F."/>
            <person name="Magnuson J."/>
            <person name="Mondo S."/>
            <person name="Nolan M."/>
            <person name="Ohm R."/>
            <person name="Pangilinan J."/>
            <person name="Park H.-J."/>
            <person name="Ramirez L."/>
            <person name="Alfaro M."/>
            <person name="Sun H."/>
            <person name="Tritt A."/>
            <person name="Yoshinaga Y."/>
            <person name="Zwiers L.-H."/>
            <person name="Turgeon B."/>
            <person name="Goodwin S."/>
            <person name="Spatafora J."/>
            <person name="Crous P."/>
            <person name="Grigoriev I."/>
        </authorList>
    </citation>
    <scope>NUCLEOTIDE SEQUENCE</scope>
    <source>
        <strain evidence="1">ATCC 200398</strain>
    </source>
</reference>
<organism evidence="1 2">
    <name type="scientific">Lindgomyces ingoldianus</name>
    <dbReference type="NCBI Taxonomy" id="673940"/>
    <lineage>
        <taxon>Eukaryota</taxon>
        <taxon>Fungi</taxon>
        <taxon>Dikarya</taxon>
        <taxon>Ascomycota</taxon>
        <taxon>Pezizomycotina</taxon>
        <taxon>Dothideomycetes</taxon>
        <taxon>Pleosporomycetidae</taxon>
        <taxon>Pleosporales</taxon>
        <taxon>Lindgomycetaceae</taxon>
        <taxon>Lindgomyces</taxon>
    </lineage>
</organism>
<name>A0ACB6RD10_9PLEO</name>
<dbReference type="EMBL" id="MU003493">
    <property type="protein sequence ID" value="KAF2476987.1"/>
    <property type="molecule type" value="Genomic_DNA"/>
</dbReference>
<keyword evidence="2" id="KW-1185">Reference proteome</keyword>